<organism evidence="3 4">
    <name type="scientific">Patellaria atrata CBS 101060</name>
    <dbReference type="NCBI Taxonomy" id="1346257"/>
    <lineage>
        <taxon>Eukaryota</taxon>
        <taxon>Fungi</taxon>
        <taxon>Dikarya</taxon>
        <taxon>Ascomycota</taxon>
        <taxon>Pezizomycotina</taxon>
        <taxon>Dothideomycetes</taxon>
        <taxon>Dothideomycetes incertae sedis</taxon>
        <taxon>Patellariales</taxon>
        <taxon>Patellariaceae</taxon>
        <taxon>Patellaria</taxon>
    </lineage>
</organism>
<dbReference type="EMBL" id="MU006117">
    <property type="protein sequence ID" value="KAF2834552.1"/>
    <property type="molecule type" value="Genomic_DNA"/>
</dbReference>
<comment type="caution">
    <text evidence="3">The sequence shown here is derived from an EMBL/GenBank/DDBJ whole genome shotgun (WGS) entry which is preliminary data.</text>
</comment>
<dbReference type="PANTHER" id="PTHR42080:SF1">
    <property type="entry name" value="SRR1-LIKE DOMAIN-CONTAINING PROTEIN"/>
    <property type="match status" value="1"/>
</dbReference>
<evidence type="ECO:0000259" key="2">
    <source>
        <dbReference type="Pfam" id="PF07985"/>
    </source>
</evidence>
<sequence length="263" mass="29166">MPHFTSAKGGGGLRGGHMKRVNVGVEDGWTLVTHSGTGSKVGERTRSKKKRAGGEDEGSVVGKSEDRYTVAQLAEEVERQRGKIEGDGRREELIRALRKAAGVETEETPFWYEVDTAICLATGSLTRDMQGRWDSMDQIALFLILVDILNEFRSLPPNLSPESLAQPPLKKIRTIAQEPRYSPVDRTYLTSLGISVLEPPNATDIISPTTLVFVPFLEVNVLVPEVLKGKEAAAYVVNDLEEIGGGHDKFERWFERKEERGMM</sequence>
<dbReference type="InterPro" id="IPR012942">
    <property type="entry name" value="SRR1-like"/>
</dbReference>
<dbReference type="AlphaFoldDB" id="A0A9P4VMD5"/>
<dbReference type="OrthoDB" id="5318346at2759"/>
<keyword evidence="4" id="KW-1185">Reference proteome</keyword>
<evidence type="ECO:0000256" key="1">
    <source>
        <dbReference type="SAM" id="MobiDB-lite"/>
    </source>
</evidence>
<feature type="region of interest" description="Disordered" evidence="1">
    <location>
        <begin position="33"/>
        <end position="64"/>
    </location>
</feature>
<dbReference type="Pfam" id="PF07985">
    <property type="entry name" value="SRR1"/>
    <property type="match status" value="1"/>
</dbReference>
<protein>
    <recommendedName>
        <fullName evidence="2">SRR1-like domain-containing protein</fullName>
    </recommendedName>
</protein>
<evidence type="ECO:0000313" key="3">
    <source>
        <dbReference type="EMBL" id="KAF2834552.1"/>
    </source>
</evidence>
<dbReference type="PANTHER" id="PTHR42080">
    <property type="entry name" value="SRR1 DOMAIN-CONTAINING PROTEIN"/>
    <property type="match status" value="1"/>
</dbReference>
<accession>A0A9P4VMD5</accession>
<reference evidence="3" key="1">
    <citation type="journal article" date="2020" name="Stud. Mycol.">
        <title>101 Dothideomycetes genomes: a test case for predicting lifestyles and emergence of pathogens.</title>
        <authorList>
            <person name="Haridas S."/>
            <person name="Albert R."/>
            <person name="Binder M."/>
            <person name="Bloem J."/>
            <person name="Labutti K."/>
            <person name="Salamov A."/>
            <person name="Andreopoulos B."/>
            <person name="Baker S."/>
            <person name="Barry K."/>
            <person name="Bills G."/>
            <person name="Bluhm B."/>
            <person name="Cannon C."/>
            <person name="Castanera R."/>
            <person name="Culley D."/>
            <person name="Daum C."/>
            <person name="Ezra D."/>
            <person name="Gonzalez J."/>
            <person name="Henrissat B."/>
            <person name="Kuo A."/>
            <person name="Liang C."/>
            <person name="Lipzen A."/>
            <person name="Lutzoni F."/>
            <person name="Magnuson J."/>
            <person name="Mondo S."/>
            <person name="Nolan M."/>
            <person name="Ohm R."/>
            <person name="Pangilinan J."/>
            <person name="Park H.-J."/>
            <person name="Ramirez L."/>
            <person name="Alfaro M."/>
            <person name="Sun H."/>
            <person name="Tritt A."/>
            <person name="Yoshinaga Y."/>
            <person name="Zwiers L.-H."/>
            <person name="Turgeon B."/>
            <person name="Goodwin S."/>
            <person name="Spatafora J."/>
            <person name="Crous P."/>
            <person name="Grigoriev I."/>
        </authorList>
    </citation>
    <scope>NUCLEOTIDE SEQUENCE</scope>
    <source>
        <strain evidence="3">CBS 101060</strain>
    </source>
</reference>
<proteinExistence type="predicted"/>
<dbReference type="Proteomes" id="UP000799429">
    <property type="component" value="Unassembled WGS sequence"/>
</dbReference>
<gene>
    <name evidence="3" type="ORF">M501DRAFT_522066</name>
</gene>
<evidence type="ECO:0000313" key="4">
    <source>
        <dbReference type="Proteomes" id="UP000799429"/>
    </source>
</evidence>
<feature type="domain" description="SRR1-like" evidence="2">
    <location>
        <begin position="113"/>
        <end position="245"/>
    </location>
</feature>
<name>A0A9P4VMD5_9PEZI</name>